<reference evidence="3 4" key="1">
    <citation type="submission" date="2021-06" db="EMBL/GenBank/DDBJ databases">
        <title>Genome-based taxonomic framework of Microbacterium strains isolated from marine environment, the description of four new species and reclassification of four preexisting species.</title>
        <authorList>
            <person name="Lee S.D."/>
            <person name="Kim S.-M."/>
            <person name="Byeon Y.-S."/>
            <person name="Yang H.L."/>
            <person name="Kim I.S."/>
        </authorList>
    </citation>
    <scope>NUCLEOTIDE SEQUENCE [LARGE SCALE GENOMIC DNA]</scope>
    <source>
        <strain evidence="3 4">SSW1-51</strain>
    </source>
</reference>
<keyword evidence="4" id="KW-1185">Reference proteome</keyword>
<dbReference type="Pfam" id="PF12697">
    <property type="entry name" value="Abhydrolase_6"/>
    <property type="match status" value="1"/>
</dbReference>
<dbReference type="InterPro" id="IPR029058">
    <property type="entry name" value="AB_hydrolase_fold"/>
</dbReference>
<dbReference type="GO" id="GO:0016787">
    <property type="term" value="F:hydrolase activity"/>
    <property type="evidence" value="ECO:0007669"/>
    <property type="project" value="UniProtKB-KW"/>
</dbReference>
<gene>
    <name evidence="3" type="ORF">KV394_04070</name>
</gene>
<dbReference type="SUPFAM" id="SSF53474">
    <property type="entry name" value="alpha/beta-Hydrolases"/>
    <property type="match status" value="1"/>
</dbReference>
<evidence type="ECO:0000313" key="4">
    <source>
        <dbReference type="Proteomes" id="UP000831467"/>
    </source>
</evidence>
<dbReference type="RefSeq" id="WP_247982370.1">
    <property type="nucleotide sequence ID" value="NZ_CP078076.1"/>
</dbReference>
<feature type="region of interest" description="Disordered" evidence="1">
    <location>
        <begin position="294"/>
        <end position="339"/>
    </location>
</feature>
<dbReference type="PANTHER" id="PTHR43194:SF2">
    <property type="entry name" value="PEROXISOMAL MEMBRANE PROTEIN LPX1"/>
    <property type="match status" value="1"/>
</dbReference>
<dbReference type="PANTHER" id="PTHR43194">
    <property type="entry name" value="HYDROLASE ALPHA/BETA FOLD FAMILY"/>
    <property type="match status" value="1"/>
</dbReference>
<keyword evidence="3" id="KW-0378">Hydrolase</keyword>
<dbReference type="InterPro" id="IPR000073">
    <property type="entry name" value="AB_hydrolase_1"/>
</dbReference>
<accession>A0ABY4IC55</accession>
<feature type="domain" description="AB hydrolase-1" evidence="2">
    <location>
        <begin position="75"/>
        <end position="234"/>
    </location>
</feature>
<dbReference type="Proteomes" id="UP000831467">
    <property type="component" value="Chromosome"/>
</dbReference>
<evidence type="ECO:0000313" key="3">
    <source>
        <dbReference type="EMBL" id="UPL10335.1"/>
    </source>
</evidence>
<dbReference type="Gene3D" id="3.40.50.1820">
    <property type="entry name" value="alpha/beta hydrolase"/>
    <property type="match status" value="1"/>
</dbReference>
<evidence type="ECO:0000259" key="2">
    <source>
        <dbReference type="Pfam" id="PF12697"/>
    </source>
</evidence>
<dbReference type="EMBL" id="CP078076">
    <property type="protein sequence ID" value="UPL10335.1"/>
    <property type="molecule type" value="Genomic_DNA"/>
</dbReference>
<sequence>MPSLPVLLARTVPPLARVSPRLAGAVALRLFFTTGPRMRVRPADAPTHSDARRGTVTVRGIEVTTYEWGRGPRTVLLLHGWRGRASQFAPLVRELVAEGFRVLAFDGPAHGSSGGRATDVRDWVTVAERLQAEHGPFEALVGHSFGALGALTAARTTVPVPAVAVLAGAAAPEAFLAQFASDLRLDEPTAQNLRERFHRRLAIDEATAAERFDAGRHPLPDGTALLVVHDRGDRRLPDRDALRLHAAHPGRSRMLRTVGLGHTKVLSADPTLDAVVALVTGGLPAVDALGTASHLAASPGHPTAASDHRAGSSDRSGGTGRGRPDDAASRPHLSSSAAH</sequence>
<name>A0ABY4IC55_9MICO</name>
<proteinExistence type="predicted"/>
<evidence type="ECO:0000256" key="1">
    <source>
        <dbReference type="SAM" id="MobiDB-lite"/>
    </source>
</evidence>
<protein>
    <submittedName>
        <fullName evidence="3">Alpha/beta hydrolase</fullName>
    </submittedName>
</protein>
<organism evidence="3 4">
    <name type="scientific">Microbacterium sufflavum</name>
    <dbReference type="NCBI Taxonomy" id="2851649"/>
    <lineage>
        <taxon>Bacteria</taxon>
        <taxon>Bacillati</taxon>
        <taxon>Actinomycetota</taxon>
        <taxon>Actinomycetes</taxon>
        <taxon>Micrococcales</taxon>
        <taxon>Microbacteriaceae</taxon>
        <taxon>Microbacterium</taxon>
    </lineage>
</organism>
<dbReference type="InterPro" id="IPR050228">
    <property type="entry name" value="Carboxylesterase_BioH"/>
</dbReference>